<evidence type="ECO:0000256" key="2">
    <source>
        <dbReference type="SAM" id="SignalP"/>
    </source>
</evidence>
<feature type="region of interest" description="Disordered" evidence="1">
    <location>
        <begin position="57"/>
        <end position="94"/>
    </location>
</feature>
<gene>
    <name evidence="3" type="ORF">GZ78_24060</name>
</gene>
<organism evidence="3 4">
    <name type="scientific">Endozoicomonas numazuensis</name>
    <dbReference type="NCBI Taxonomy" id="1137799"/>
    <lineage>
        <taxon>Bacteria</taxon>
        <taxon>Pseudomonadati</taxon>
        <taxon>Pseudomonadota</taxon>
        <taxon>Gammaproteobacteria</taxon>
        <taxon>Oceanospirillales</taxon>
        <taxon>Endozoicomonadaceae</taxon>
        <taxon>Endozoicomonas</taxon>
    </lineage>
</organism>
<evidence type="ECO:0000256" key="1">
    <source>
        <dbReference type="SAM" id="MobiDB-lite"/>
    </source>
</evidence>
<evidence type="ECO:0000313" key="3">
    <source>
        <dbReference type="EMBL" id="KEQ16283.1"/>
    </source>
</evidence>
<protein>
    <submittedName>
        <fullName evidence="3">Uncharacterized protein</fullName>
    </submittedName>
</protein>
<accession>A0A081NCW0</accession>
<name>A0A081NCW0_9GAMM</name>
<dbReference type="OrthoDB" id="9819361at2"/>
<keyword evidence="2" id="KW-0732">Signal</keyword>
<dbReference type="AlphaFoldDB" id="A0A081NCW0"/>
<reference evidence="3 4" key="1">
    <citation type="submission" date="2014-06" db="EMBL/GenBank/DDBJ databases">
        <title>Whole Genome Sequences of Three Symbiotic Endozoicomonas Bacteria.</title>
        <authorList>
            <person name="Neave M.J."/>
            <person name="Apprill A."/>
            <person name="Voolstra C.R."/>
        </authorList>
    </citation>
    <scope>NUCLEOTIDE SEQUENCE [LARGE SCALE GENOMIC DNA]</scope>
    <source>
        <strain evidence="3 4">DSM 25634</strain>
    </source>
</reference>
<sequence>MVDHKLFFAVISLLLSLSFSMGAQAILCPLCGKTDNPPNNDGVANCKVCKFQYKDKPKEELKETDEEEEDYDDDYLDDMSDDDEGTPLQGVSDVSDAELISPGRLTSIVSKPVVAVFASSGSDTSGGIFKSGQSVDQQVLGGLVDALTQKLASQHFSISLGASHTESSGIETCQIDSTHVDTPHIDAPQAGAGAWAMAPDLAKPTPTPEGVLYSFYENVVTPFLASNANNDVFNNVLCLAGFICLSSALSQLVQEQSSIGQQGASLAAAELAQGIGTENSRIISYLLQGDLIIEFGIQNQGTQGFGNSQAVIFYNSDLQMFVVQPYYLTQDSEAEFYTQEELLNRIYKKLAYEHQVGANVHYFLYQPKK</sequence>
<evidence type="ECO:0000313" key="4">
    <source>
        <dbReference type="Proteomes" id="UP000028073"/>
    </source>
</evidence>
<keyword evidence="4" id="KW-1185">Reference proteome</keyword>
<dbReference type="RefSeq" id="WP_034841015.1">
    <property type="nucleotide sequence ID" value="NZ_JOKH01000006.1"/>
</dbReference>
<proteinExistence type="predicted"/>
<dbReference type="Proteomes" id="UP000028073">
    <property type="component" value="Unassembled WGS sequence"/>
</dbReference>
<comment type="caution">
    <text evidence="3">The sequence shown here is derived from an EMBL/GenBank/DDBJ whole genome shotgun (WGS) entry which is preliminary data.</text>
</comment>
<feature type="chain" id="PRO_5001760737" evidence="2">
    <location>
        <begin position="26"/>
        <end position="369"/>
    </location>
</feature>
<dbReference type="EMBL" id="JOKH01000006">
    <property type="protein sequence ID" value="KEQ16283.1"/>
    <property type="molecule type" value="Genomic_DNA"/>
</dbReference>
<feature type="compositionally biased region" description="Acidic residues" evidence="1">
    <location>
        <begin position="62"/>
        <end position="85"/>
    </location>
</feature>
<feature type="signal peptide" evidence="2">
    <location>
        <begin position="1"/>
        <end position="25"/>
    </location>
</feature>